<organism evidence="1 2">
    <name type="scientific">Pedobacter psychrodurus</name>
    <dbReference type="NCBI Taxonomy" id="2530456"/>
    <lineage>
        <taxon>Bacteria</taxon>
        <taxon>Pseudomonadati</taxon>
        <taxon>Bacteroidota</taxon>
        <taxon>Sphingobacteriia</taxon>
        <taxon>Sphingobacteriales</taxon>
        <taxon>Sphingobacteriaceae</taxon>
        <taxon>Pedobacter</taxon>
    </lineage>
</organism>
<evidence type="ECO:0000313" key="1">
    <source>
        <dbReference type="EMBL" id="TCD25464.1"/>
    </source>
</evidence>
<dbReference type="PROSITE" id="PS51257">
    <property type="entry name" value="PROKAR_LIPOPROTEIN"/>
    <property type="match status" value="1"/>
</dbReference>
<evidence type="ECO:0008006" key="3">
    <source>
        <dbReference type="Google" id="ProtNLM"/>
    </source>
</evidence>
<name>A0A4R0PX83_9SPHI</name>
<dbReference type="InterPro" id="IPR032183">
    <property type="entry name" value="PKD-like"/>
</dbReference>
<protein>
    <recommendedName>
        <fullName evidence="3">PKD family protein</fullName>
    </recommendedName>
</protein>
<comment type="caution">
    <text evidence="1">The sequence shown here is derived from an EMBL/GenBank/DDBJ whole genome shotgun (WGS) entry which is preliminary data.</text>
</comment>
<dbReference type="RefSeq" id="WP_131531716.1">
    <property type="nucleotide sequence ID" value="NZ_SJSO01000013.1"/>
</dbReference>
<proteinExistence type="predicted"/>
<accession>A0A4R0PX83</accession>
<gene>
    <name evidence="1" type="ORF">EZ456_15660</name>
</gene>
<dbReference type="Pfam" id="PF16407">
    <property type="entry name" value="PKD_2"/>
    <property type="match status" value="1"/>
</dbReference>
<sequence>MKSIKYLFSILFTSALLLGCYKDKGNYEYTPVNKLKDSVVTTLVARIPTKDSTIVEYLPLFTQTINKDESKLSFEWQKSNPTGQWISYSKVKTLKFSVKAGSLAERDFFRLITIDNSVGIKYYNDIMINYVQPFVKCWFVLQDDNSKSLLGTVENMGPSALVSADAYGKENAGAVIDGKPRVLMVNGLYNSFTSTGSWPFASLYVFTDQGGKFYNAGNLTPLLNYTGFMRQYTGTPNPTKAYWYTSREAILDKGELWQQGGATRFYMAPLDGTLPILSHNFTGGAFIYNAMILFDELNKRFLYFNNAGNSYSSSNTNPENPTTENRTKITNIPVAGAYPNKFNPTAIGGDKTFLYGGMSYGLFNFEAKALIATYSEIDANKLHVYEFSSNGIRTGTEASCSAYWPCNPPGISTASKLATSFAFQRILFYSSGNKIYKLDLNATPVNASVIYQHPDPTATVTAMRFRTEYNGFSDNGTINWLGIGVMRANGVGSLVELHLKASGDLVSGETVQEYSGFKRIVDIAYNNK</sequence>
<evidence type="ECO:0000313" key="2">
    <source>
        <dbReference type="Proteomes" id="UP000293925"/>
    </source>
</evidence>
<keyword evidence="2" id="KW-1185">Reference proteome</keyword>
<dbReference type="OrthoDB" id="1094435at2"/>
<reference evidence="1 2" key="1">
    <citation type="submission" date="2019-02" db="EMBL/GenBank/DDBJ databases">
        <title>Pedobacter sp. RP-3-21 sp. nov., isolated from Arctic soil.</title>
        <authorList>
            <person name="Dahal R.H."/>
        </authorList>
    </citation>
    <scope>NUCLEOTIDE SEQUENCE [LARGE SCALE GENOMIC DNA]</scope>
    <source>
        <strain evidence="1 2">RP-3-21</strain>
    </source>
</reference>
<dbReference type="Proteomes" id="UP000293925">
    <property type="component" value="Unassembled WGS sequence"/>
</dbReference>
<dbReference type="AlphaFoldDB" id="A0A4R0PX83"/>
<dbReference type="EMBL" id="SJSO01000013">
    <property type="protein sequence ID" value="TCD25464.1"/>
    <property type="molecule type" value="Genomic_DNA"/>
</dbReference>